<dbReference type="PIRSF" id="PIRSF030771">
    <property type="entry name" value="UCP030771"/>
    <property type="match status" value="1"/>
</dbReference>
<dbReference type="Proteomes" id="UP000186277">
    <property type="component" value="Unassembled WGS sequence"/>
</dbReference>
<accession>A0A1Q5U3T0</accession>
<protein>
    <recommendedName>
        <fullName evidence="3">Recombinase RecA</fullName>
    </recommendedName>
</protein>
<dbReference type="InterPro" id="IPR011231">
    <property type="entry name" value="Phage_VT1-Sakai_H0018"/>
</dbReference>
<evidence type="ECO:0008006" key="3">
    <source>
        <dbReference type="Google" id="ProtNLM"/>
    </source>
</evidence>
<organism evidence="1 2">
    <name type="scientific">Xenorhabdus thuongxuanensis</name>
    <dbReference type="NCBI Taxonomy" id="1873484"/>
    <lineage>
        <taxon>Bacteria</taxon>
        <taxon>Pseudomonadati</taxon>
        <taxon>Pseudomonadota</taxon>
        <taxon>Gammaproteobacteria</taxon>
        <taxon>Enterobacterales</taxon>
        <taxon>Morganellaceae</taxon>
        <taxon>Xenorhabdus</taxon>
    </lineage>
</organism>
<name>A0A1Q5U3T0_9GAMM</name>
<evidence type="ECO:0000313" key="1">
    <source>
        <dbReference type="EMBL" id="OKP07124.1"/>
    </source>
</evidence>
<dbReference type="Pfam" id="PF09956">
    <property type="entry name" value="Phage_cement_2"/>
    <property type="match status" value="1"/>
</dbReference>
<dbReference type="AlphaFoldDB" id="A0A1Q5U3T0"/>
<keyword evidence="2" id="KW-1185">Reference proteome</keyword>
<comment type="caution">
    <text evidence="1">The sequence shown here is derived from an EMBL/GenBank/DDBJ whole genome shotgun (WGS) entry which is preliminary data.</text>
</comment>
<sequence>MAKNYLQQGSTIAITNTTKDPILSGQVVLVGALAAVAITDIAPNETGDGFAAGVFLLNKKAGMALKAGQPAAVKDTIVSETGATIGVVWADAETTDETVAVKLNVHIPTVTAQG</sequence>
<dbReference type="OrthoDB" id="5678113at2"/>
<dbReference type="EMBL" id="MKGR01000009">
    <property type="protein sequence ID" value="OKP07124.1"/>
    <property type="molecule type" value="Genomic_DNA"/>
</dbReference>
<proteinExistence type="predicted"/>
<evidence type="ECO:0000313" key="2">
    <source>
        <dbReference type="Proteomes" id="UP000186277"/>
    </source>
</evidence>
<gene>
    <name evidence="1" type="ORF">Xentx_01728</name>
</gene>
<dbReference type="RefSeq" id="WP_074019832.1">
    <property type="nucleotide sequence ID" value="NZ_CAWMWP010000120.1"/>
</dbReference>
<reference evidence="1 2" key="1">
    <citation type="submission" date="2016-09" db="EMBL/GenBank/DDBJ databases">
        <title>Xenorhabdus thuongxuanensis sp. nov. and Xenorhabdus eapokensis sp. nov., isolated from Steinernema species.</title>
        <authorList>
            <person name="Kaempfer P."/>
            <person name="Tobias N.J."/>
            <person name="Phan Ke L."/>
            <person name="Bode H.B."/>
            <person name="Glaeser S.P."/>
        </authorList>
    </citation>
    <scope>NUCLEOTIDE SEQUENCE [LARGE SCALE GENOMIC DNA]</scope>
    <source>
        <strain evidence="1 2">30TX1</strain>
    </source>
</reference>